<evidence type="ECO:0000313" key="2">
    <source>
        <dbReference type="Proteomes" id="UP000254487"/>
    </source>
</evidence>
<dbReference type="EMBL" id="UGLW01000003">
    <property type="protein sequence ID" value="STU67600.1"/>
    <property type="molecule type" value="Genomic_DNA"/>
</dbReference>
<name>A0A377ZEZ5_KLEPO</name>
<dbReference type="Proteomes" id="UP000254487">
    <property type="component" value="Unassembled WGS sequence"/>
</dbReference>
<protein>
    <submittedName>
        <fullName evidence="1">Uncharacterized protein</fullName>
    </submittedName>
</protein>
<evidence type="ECO:0000313" key="1">
    <source>
        <dbReference type="EMBL" id="STU67600.1"/>
    </source>
</evidence>
<reference evidence="1 2" key="1">
    <citation type="submission" date="2018-06" db="EMBL/GenBank/DDBJ databases">
        <authorList>
            <consortium name="Pathogen Informatics"/>
            <person name="Doyle S."/>
        </authorList>
    </citation>
    <scope>NUCLEOTIDE SEQUENCE [LARGE SCALE GENOMIC DNA]</scope>
    <source>
        <strain evidence="1 2">NCTC10313</strain>
    </source>
</reference>
<gene>
    <name evidence="1" type="ORF">NCTC10313_02750</name>
</gene>
<organism evidence="1 2">
    <name type="scientific">Klebsiella pneumoniae subsp. ozaenae</name>
    <dbReference type="NCBI Taxonomy" id="574"/>
    <lineage>
        <taxon>Bacteria</taxon>
        <taxon>Pseudomonadati</taxon>
        <taxon>Pseudomonadota</taxon>
        <taxon>Gammaproteobacteria</taxon>
        <taxon>Enterobacterales</taxon>
        <taxon>Enterobacteriaceae</taxon>
        <taxon>Klebsiella/Raoultella group</taxon>
        <taxon>Klebsiella</taxon>
        <taxon>Klebsiella pneumoniae complex</taxon>
    </lineage>
</organism>
<sequence length="110" mass="12225">MKTISAPQRLCVTASRNHLLKKAKLSLRSFWLMRGSVDPDTGVNLGNSYELATASRLAEEIPDLTVEHPDTGQQVKLSDLMDEYNDKIVTSQDSANVFPFVASCMLRNPE</sequence>
<accession>A0A377ZEZ5</accession>
<proteinExistence type="predicted"/>
<dbReference type="AlphaFoldDB" id="A0A377ZEZ5"/>